<dbReference type="STRING" id="1193181.BN10_820007"/>
<evidence type="ECO:0000313" key="1">
    <source>
        <dbReference type="EMBL" id="CCH71171.1"/>
    </source>
</evidence>
<name>N0E583_9MICO</name>
<accession>N0E583</accession>
<dbReference type="RefSeq" id="WP_010851002.1">
    <property type="nucleotide sequence ID" value="NZ_HF570956.1"/>
</dbReference>
<protein>
    <submittedName>
        <fullName evidence="1">Uncharacterized protein</fullName>
    </submittedName>
</protein>
<evidence type="ECO:0000313" key="2">
    <source>
        <dbReference type="Proteomes" id="UP000013167"/>
    </source>
</evidence>
<dbReference type="EMBL" id="CAIZ01000155">
    <property type="protein sequence ID" value="CCH71171.1"/>
    <property type="molecule type" value="Genomic_DNA"/>
</dbReference>
<gene>
    <name evidence="1" type="ORF">BN10_820007</name>
</gene>
<organism evidence="1 2">
    <name type="scientific">Phycicoccus elongatus Lp2</name>
    <dbReference type="NCBI Taxonomy" id="1193181"/>
    <lineage>
        <taxon>Bacteria</taxon>
        <taxon>Bacillati</taxon>
        <taxon>Actinomycetota</taxon>
        <taxon>Actinomycetes</taxon>
        <taxon>Micrococcales</taxon>
        <taxon>Intrasporangiaceae</taxon>
        <taxon>Phycicoccus</taxon>
    </lineage>
</organism>
<keyword evidence="2" id="KW-1185">Reference proteome</keyword>
<dbReference type="Proteomes" id="UP000013167">
    <property type="component" value="Unassembled WGS sequence"/>
</dbReference>
<reference evidence="1 2" key="1">
    <citation type="journal article" date="2013" name="ISME J.">
        <title>A metabolic model for members of the genus Tetrasphaera involved in enhanced biological phosphorus removal.</title>
        <authorList>
            <person name="Kristiansen R."/>
            <person name="Nguyen H.T.T."/>
            <person name="Saunders A.M."/>
            <person name="Nielsen J.L."/>
            <person name="Wimmer R."/>
            <person name="Le V.Q."/>
            <person name="McIlroy S.J."/>
            <person name="Petrovski S."/>
            <person name="Seviour R.J."/>
            <person name="Calteau A."/>
            <person name="Nielsen K.L."/>
            <person name="Nielsen P.H."/>
        </authorList>
    </citation>
    <scope>NUCLEOTIDE SEQUENCE [LARGE SCALE GENOMIC DNA]</scope>
    <source>
        <strain evidence="1 2">Lp2</strain>
    </source>
</reference>
<proteinExistence type="predicted"/>
<sequence>MITANRASLREQVQDLGPAAVVDAALSGDLARFCGSRLDGARFVGRT</sequence>
<comment type="caution">
    <text evidence="1">The sequence shown here is derived from an EMBL/GenBank/DDBJ whole genome shotgun (WGS) entry which is preliminary data.</text>
</comment>
<dbReference type="AlphaFoldDB" id="N0E583"/>
<dbReference type="HOGENOM" id="CLU_3174205_0_0_11"/>